<dbReference type="InterPro" id="IPR001296">
    <property type="entry name" value="Glyco_trans_1"/>
</dbReference>
<evidence type="ECO:0000313" key="4">
    <source>
        <dbReference type="EMBL" id="TMQ57271.1"/>
    </source>
</evidence>
<sequence>MRVTFVLPAASFTGGARVVFEYATRLKAFGHSTSVVFPMLPYRFRDSARRFSGVRSWLGGMKNNLLYGPRPPRQPMRGGIVMVPRIADRFLPDADAVVATAWPTAYSVFRLSPAKGAKCYLVQHREIDSGLPRDVDGTYRLPLFRIAGSEYTARLLRETVGVEVDAVVPNGVDVEFWSARPEPPPTRSGVLMPHAPGERKGAADGFAAFEQVHRRCPGLALRCFGRERTPDVPAFVEYVENPDDDALRRLYAEASVFLFPSRYEGYGLPPLEAMTGGCPVVATRVGAVPDFCVDGVSGVLVEPRDADGMARAVLALLEDRARRERLGEGGRSRARAFDLALATRQFERALARAVQRSGGSR</sequence>
<dbReference type="Pfam" id="PF13439">
    <property type="entry name" value="Glyco_transf_4"/>
    <property type="match status" value="1"/>
</dbReference>
<name>A0A538T0V8_UNCEI</name>
<dbReference type="GO" id="GO:0016757">
    <property type="term" value="F:glycosyltransferase activity"/>
    <property type="evidence" value="ECO:0007669"/>
    <property type="project" value="InterPro"/>
</dbReference>
<dbReference type="PANTHER" id="PTHR46401:SF2">
    <property type="entry name" value="GLYCOSYLTRANSFERASE WBBK-RELATED"/>
    <property type="match status" value="1"/>
</dbReference>
<dbReference type="Gene3D" id="3.40.50.11090">
    <property type="match status" value="1"/>
</dbReference>
<evidence type="ECO:0000313" key="5">
    <source>
        <dbReference type="Proteomes" id="UP000316852"/>
    </source>
</evidence>
<evidence type="ECO:0000259" key="3">
    <source>
        <dbReference type="Pfam" id="PF13439"/>
    </source>
</evidence>
<protein>
    <submittedName>
        <fullName evidence="4">Glycosyltransferase family 4 protein</fullName>
    </submittedName>
</protein>
<feature type="domain" description="Glycosyl transferase family 1" evidence="2">
    <location>
        <begin position="239"/>
        <end position="332"/>
    </location>
</feature>
<comment type="caution">
    <text evidence="4">The sequence shown here is derived from an EMBL/GenBank/DDBJ whole genome shotgun (WGS) entry which is preliminary data.</text>
</comment>
<dbReference type="SUPFAM" id="SSF53756">
    <property type="entry name" value="UDP-Glycosyltransferase/glycogen phosphorylase"/>
    <property type="match status" value="1"/>
</dbReference>
<evidence type="ECO:0000259" key="2">
    <source>
        <dbReference type="Pfam" id="PF00534"/>
    </source>
</evidence>
<proteinExistence type="predicted"/>
<dbReference type="GO" id="GO:0009103">
    <property type="term" value="P:lipopolysaccharide biosynthetic process"/>
    <property type="evidence" value="ECO:0007669"/>
    <property type="project" value="TreeGrafter"/>
</dbReference>
<dbReference type="AlphaFoldDB" id="A0A538T0V8"/>
<dbReference type="CDD" id="cd03801">
    <property type="entry name" value="GT4_PimA-like"/>
    <property type="match status" value="1"/>
</dbReference>
<feature type="domain" description="Glycosyltransferase subfamily 4-like N-terminal" evidence="3">
    <location>
        <begin position="14"/>
        <end position="175"/>
    </location>
</feature>
<gene>
    <name evidence="4" type="ORF">E6K76_11040</name>
</gene>
<evidence type="ECO:0000256" key="1">
    <source>
        <dbReference type="ARBA" id="ARBA00022679"/>
    </source>
</evidence>
<dbReference type="PANTHER" id="PTHR46401">
    <property type="entry name" value="GLYCOSYLTRANSFERASE WBBK-RELATED"/>
    <property type="match status" value="1"/>
</dbReference>
<keyword evidence="1 4" id="KW-0808">Transferase</keyword>
<reference evidence="4 5" key="1">
    <citation type="journal article" date="2019" name="Nat. Microbiol.">
        <title>Mediterranean grassland soil C-N compound turnover is dependent on rainfall and depth, and is mediated by genomically divergent microorganisms.</title>
        <authorList>
            <person name="Diamond S."/>
            <person name="Andeer P.F."/>
            <person name="Li Z."/>
            <person name="Crits-Christoph A."/>
            <person name="Burstein D."/>
            <person name="Anantharaman K."/>
            <person name="Lane K.R."/>
            <person name="Thomas B.C."/>
            <person name="Pan C."/>
            <person name="Northen T.R."/>
            <person name="Banfield J.F."/>
        </authorList>
    </citation>
    <scope>NUCLEOTIDE SEQUENCE [LARGE SCALE GENOMIC DNA]</scope>
    <source>
        <strain evidence="4">WS_6</strain>
    </source>
</reference>
<dbReference type="EMBL" id="VBOW01000067">
    <property type="protein sequence ID" value="TMQ57271.1"/>
    <property type="molecule type" value="Genomic_DNA"/>
</dbReference>
<dbReference type="Pfam" id="PF00534">
    <property type="entry name" value="Glycos_transf_1"/>
    <property type="match status" value="1"/>
</dbReference>
<accession>A0A538T0V8</accession>
<dbReference type="Gene3D" id="3.40.50.2000">
    <property type="entry name" value="Glycogen Phosphorylase B"/>
    <property type="match status" value="1"/>
</dbReference>
<dbReference type="InterPro" id="IPR028098">
    <property type="entry name" value="Glyco_trans_4-like_N"/>
</dbReference>
<organism evidence="4 5">
    <name type="scientific">Eiseniibacteriota bacterium</name>
    <dbReference type="NCBI Taxonomy" id="2212470"/>
    <lineage>
        <taxon>Bacteria</taxon>
        <taxon>Candidatus Eiseniibacteriota</taxon>
    </lineage>
</organism>
<dbReference type="Proteomes" id="UP000316852">
    <property type="component" value="Unassembled WGS sequence"/>
</dbReference>